<name>A0A328A8X7_9CAUL</name>
<feature type="chain" id="PRO_5016364815" description="Cupin type-2 domain-containing protein" evidence="1">
    <location>
        <begin position="26"/>
        <end position="312"/>
    </location>
</feature>
<evidence type="ECO:0000313" key="3">
    <source>
        <dbReference type="EMBL" id="RAK50777.1"/>
    </source>
</evidence>
<organism evidence="3 4">
    <name type="scientific">Phenylobacterium deserti</name>
    <dbReference type="NCBI Taxonomy" id="1914756"/>
    <lineage>
        <taxon>Bacteria</taxon>
        <taxon>Pseudomonadati</taxon>
        <taxon>Pseudomonadota</taxon>
        <taxon>Alphaproteobacteria</taxon>
        <taxon>Caulobacterales</taxon>
        <taxon>Caulobacteraceae</taxon>
        <taxon>Phenylobacterium</taxon>
    </lineage>
</organism>
<dbReference type="Pfam" id="PF07883">
    <property type="entry name" value="Cupin_2"/>
    <property type="match status" value="1"/>
</dbReference>
<dbReference type="RefSeq" id="WP_111516506.1">
    <property type="nucleotide sequence ID" value="NZ_QFYR01000006.1"/>
</dbReference>
<keyword evidence="4" id="KW-1185">Reference proteome</keyword>
<proteinExistence type="predicted"/>
<evidence type="ECO:0000259" key="2">
    <source>
        <dbReference type="Pfam" id="PF07883"/>
    </source>
</evidence>
<dbReference type="Proteomes" id="UP000249725">
    <property type="component" value="Unassembled WGS sequence"/>
</dbReference>
<dbReference type="InterPro" id="IPR014710">
    <property type="entry name" value="RmlC-like_jellyroll"/>
</dbReference>
<comment type="caution">
    <text evidence="3">The sequence shown here is derived from an EMBL/GenBank/DDBJ whole genome shotgun (WGS) entry which is preliminary data.</text>
</comment>
<dbReference type="SUPFAM" id="SSF51182">
    <property type="entry name" value="RmlC-like cupins"/>
    <property type="match status" value="1"/>
</dbReference>
<evidence type="ECO:0000313" key="4">
    <source>
        <dbReference type="Proteomes" id="UP000249725"/>
    </source>
</evidence>
<reference evidence="4" key="1">
    <citation type="submission" date="2018-05" db="EMBL/GenBank/DDBJ databases">
        <authorList>
            <person name="Li X."/>
        </authorList>
    </citation>
    <scope>NUCLEOTIDE SEQUENCE [LARGE SCALE GENOMIC DNA]</scope>
    <source>
        <strain evidence="4">YIM 73061</strain>
    </source>
</reference>
<dbReference type="OrthoDB" id="9811153at2"/>
<gene>
    <name evidence="3" type="ORF">DJ018_18725</name>
</gene>
<dbReference type="EMBL" id="QFYR01000006">
    <property type="protein sequence ID" value="RAK50777.1"/>
    <property type="molecule type" value="Genomic_DNA"/>
</dbReference>
<feature type="domain" description="Cupin type-2" evidence="2">
    <location>
        <begin position="241"/>
        <end position="294"/>
    </location>
</feature>
<dbReference type="Gene3D" id="2.60.120.10">
    <property type="entry name" value="Jelly Rolls"/>
    <property type="match status" value="2"/>
</dbReference>
<evidence type="ECO:0000256" key="1">
    <source>
        <dbReference type="SAM" id="SignalP"/>
    </source>
</evidence>
<accession>A0A328A8X7</accession>
<dbReference type="InterPro" id="IPR011051">
    <property type="entry name" value="RmlC_Cupin_sf"/>
</dbReference>
<dbReference type="InterPro" id="IPR013096">
    <property type="entry name" value="Cupin_2"/>
</dbReference>
<protein>
    <recommendedName>
        <fullName evidence="2">Cupin type-2 domain-containing protein</fullName>
    </recommendedName>
</protein>
<feature type="signal peptide" evidence="1">
    <location>
        <begin position="1"/>
        <end position="25"/>
    </location>
</feature>
<keyword evidence="1" id="KW-0732">Signal</keyword>
<dbReference type="CDD" id="cd02208">
    <property type="entry name" value="cupin_RmlC-like"/>
    <property type="match status" value="1"/>
</dbReference>
<sequence>MNRRTTGILLAATVLAGSAAMLAGAAGAQVQRPPPNSILAWSAKPTKATAWVAPNKPHTKLADILRKHSGKSDWSEPVVRDKDFQADYIAMGPGKSTKTHFYADNRVFWVVQDGAIRFTIEGQEPFVATKGFLVQVPYRVPVKLETVGDKPSLRFEVKQAGVAPLYPITETPAPMAGKTYVKVAFSGKGAYDDVNKPFLDFQKDLVQGGARGGAFVKDDTTFANVIRGRGQPVPPPTNLGHFHVDYNEFWFVMEGQIDYQIEGVPFFSAQQGDIVYAPQGRWHRASFGGEGSATRLAINPRPEGLHNYEAPH</sequence>
<dbReference type="AlphaFoldDB" id="A0A328A8X7"/>